<evidence type="ECO:0000313" key="4">
    <source>
        <dbReference type="Proteomes" id="UP000823485"/>
    </source>
</evidence>
<comment type="similarity">
    <text evidence="1">Belongs to the HesB/IscA family.</text>
</comment>
<sequence length="95" mass="11255">MQIKVTDQAAQWFKQELDLNEGDYIRFFVRYGGSGPFHEGFSLGMNKEEPMDPAVIVNKDGCQYFIEERDVWFFNEHDLLVDYDEKSDGPIYRYD</sequence>
<dbReference type="InterPro" id="IPR035903">
    <property type="entry name" value="HesB-like_dom_sf"/>
</dbReference>
<dbReference type="EMBL" id="JAFBFH010000043">
    <property type="protein sequence ID" value="MBM7717308.1"/>
    <property type="molecule type" value="Genomic_DNA"/>
</dbReference>
<evidence type="ECO:0000313" key="3">
    <source>
        <dbReference type="EMBL" id="MBM7717308.1"/>
    </source>
</evidence>
<accession>A0ABS2RCC2</accession>
<dbReference type="SUPFAM" id="SSF89360">
    <property type="entry name" value="HesB-like domain"/>
    <property type="match status" value="1"/>
</dbReference>
<evidence type="ECO:0000259" key="2">
    <source>
        <dbReference type="Pfam" id="PF01521"/>
    </source>
</evidence>
<proteinExistence type="inferred from homology"/>
<name>A0ABS2RCC2_9BACI</name>
<comment type="caution">
    <text evidence="3">The sequence shown here is derived from an EMBL/GenBank/DDBJ whole genome shotgun (WGS) entry which is preliminary data.</text>
</comment>
<dbReference type="Proteomes" id="UP000823485">
    <property type="component" value="Unassembled WGS sequence"/>
</dbReference>
<dbReference type="RefSeq" id="WP_077113437.1">
    <property type="nucleotide sequence ID" value="NZ_JAFBFH010000043.1"/>
</dbReference>
<dbReference type="PIRSF" id="PIRSF034852">
    <property type="entry name" value="UCP034852"/>
    <property type="match status" value="1"/>
</dbReference>
<gene>
    <name evidence="3" type="ORF">JOC94_004335</name>
</gene>
<protein>
    <submittedName>
        <fullName evidence="3">Uncharacterized protein YneR</fullName>
    </submittedName>
</protein>
<organism evidence="3 4">
    <name type="scientific">Siminovitchia thermophila</name>
    <dbReference type="NCBI Taxonomy" id="1245522"/>
    <lineage>
        <taxon>Bacteria</taxon>
        <taxon>Bacillati</taxon>
        <taxon>Bacillota</taxon>
        <taxon>Bacilli</taxon>
        <taxon>Bacillales</taxon>
        <taxon>Bacillaceae</taxon>
        <taxon>Siminovitchia</taxon>
    </lineage>
</organism>
<dbReference type="Pfam" id="PF01521">
    <property type="entry name" value="Fe-S_biosyn"/>
    <property type="match status" value="1"/>
</dbReference>
<feature type="domain" description="Core" evidence="2">
    <location>
        <begin position="1"/>
        <end position="86"/>
    </location>
</feature>
<evidence type="ECO:0000256" key="1">
    <source>
        <dbReference type="ARBA" id="ARBA00006718"/>
    </source>
</evidence>
<dbReference type="InterPro" id="IPR000361">
    <property type="entry name" value="ATAP_core_dom"/>
</dbReference>
<dbReference type="InterPro" id="IPR008326">
    <property type="entry name" value="PdhI-like"/>
</dbReference>
<reference evidence="3 4" key="1">
    <citation type="submission" date="2021-01" db="EMBL/GenBank/DDBJ databases">
        <title>Genomic Encyclopedia of Type Strains, Phase IV (KMG-IV): sequencing the most valuable type-strain genomes for metagenomic binning, comparative biology and taxonomic classification.</title>
        <authorList>
            <person name="Goeker M."/>
        </authorList>
    </citation>
    <scope>NUCLEOTIDE SEQUENCE [LARGE SCALE GENOMIC DNA]</scope>
    <source>
        <strain evidence="3 4">DSM 105453</strain>
    </source>
</reference>
<keyword evidence="4" id="KW-1185">Reference proteome</keyword>